<evidence type="ECO:0000256" key="3">
    <source>
        <dbReference type="ARBA" id="ARBA00022692"/>
    </source>
</evidence>
<comment type="subcellular location">
    <subcellularLocation>
        <location evidence="1">Endomembrane system</location>
        <topology evidence="1">Multi-pass membrane protein</topology>
    </subcellularLocation>
</comment>
<dbReference type="Pfam" id="PF00005">
    <property type="entry name" value="ABC_tran"/>
    <property type="match status" value="1"/>
</dbReference>
<dbReference type="PANTHER" id="PTHR24223:SF443">
    <property type="entry name" value="MULTIDRUG-RESISTANCE LIKE PROTEIN 1, ISOFORM I"/>
    <property type="match status" value="1"/>
</dbReference>
<reference evidence="11" key="1">
    <citation type="submission" date="2020-11" db="EMBL/GenBank/DDBJ databases">
        <authorList>
            <person name="Tran Van P."/>
        </authorList>
    </citation>
    <scope>NUCLEOTIDE SEQUENCE</scope>
</reference>
<name>A0A7R9KVU3_9ACAR</name>
<dbReference type="GO" id="GO:0012505">
    <property type="term" value="C:endomembrane system"/>
    <property type="evidence" value="ECO:0007669"/>
    <property type="project" value="UniProtKB-SubCell"/>
</dbReference>
<feature type="transmembrane region" description="Helical" evidence="9">
    <location>
        <begin position="298"/>
        <end position="318"/>
    </location>
</feature>
<proteinExistence type="predicted"/>
<evidence type="ECO:0000256" key="6">
    <source>
        <dbReference type="ARBA" id="ARBA00022840"/>
    </source>
</evidence>
<feature type="domain" description="ABC transmembrane type-1" evidence="10">
    <location>
        <begin position="167"/>
        <end position="441"/>
    </location>
</feature>
<protein>
    <recommendedName>
        <fullName evidence="10">ABC transmembrane type-1 domain-containing protein</fullName>
    </recommendedName>
</protein>
<dbReference type="CDD" id="cd18595">
    <property type="entry name" value="ABC_6TM_MRP1_2_3_6_D1_like"/>
    <property type="match status" value="1"/>
</dbReference>
<dbReference type="Gene3D" id="1.20.1560.10">
    <property type="entry name" value="ABC transporter type 1, transmembrane domain"/>
    <property type="match status" value="1"/>
</dbReference>
<evidence type="ECO:0000256" key="4">
    <source>
        <dbReference type="ARBA" id="ARBA00022737"/>
    </source>
</evidence>
<dbReference type="InterPro" id="IPR011527">
    <property type="entry name" value="ABC1_TM_dom"/>
</dbReference>
<evidence type="ECO:0000256" key="2">
    <source>
        <dbReference type="ARBA" id="ARBA00022448"/>
    </source>
</evidence>
<keyword evidence="12" id="KW-1185">Reference proteome</keyword>
<evidence type="ECO:0000256" key="1">
    <source>
        <dbReference type="ARBA" id="ARBA00004127"/>
    </source>
</evidence>
<dbReference type="GO" id="GO:0005524">
    <property type="term" value="F:ATP binding"/>
    <property type="evidence" value="ECO:0007669"/>
    <property type="project" value="UniProtKB-KW"/>
</dbReference>
<dbReference type="OrthoDB" id="6514538at2759"/>
<feature type="transmembrane region" description="Helical" evidence="9">
    <location>
        <begin position="384"/>
        <end position="406"/>
    </location>
</feature>
<evidence type="ECO:0000256" key="5">
    <source>
        <dbReference type="ARBA" id="ARBA00022741"/>
    </source>
</evidence>
<dbReference type="GO" id="GO:0016020">
    <property type="term" value="C:membrane"/>
    <property type="evidence" value="ECO:0007669"/>
    <property type="project" value="InterPro"/>
</dbReference>
<gene>
    <name evidence="11" type="ORF">OSB1V03_LOCUS10645</name>
</gene>
<keyword evidence="3 9" id="KW-0812">Transmembrane</keyword>
<keyword evidence="8 9" id="KW-0472">Membrane</keyword>
<evidence type="ECO:0000313" key="11">
    <source>
        <dbReference type="EMBL" id="CAD7630232.1"/>
    </source>
</evidence>
<dbReference type="InterPro" id="IPR050173">
    <property type="entry name" value="ABC_transporter_C-like"/>
</dbReference>
<dbReference type="Proteomes" id="UP000759131">
    <property type="component" value="Unassembled WGS sequence"/>
</dbReference>
<dbReference type="InterPro" id="IPR003439">
    <property type="entry name" value="ABC_transporter-like_ATP-bd"/>
</dbReference>
<evidence type="ECO:0000313" key="12">
    <source>
        <dbReference type="Proteomes" id="UP000759131"/>
    </source>
</evidence>
<evidence type="ECO:0000256" key="7">
    <source>
        <dbReference type="ARBA" id="ARBA00022989"/>
    </source>
</evidence>
<evidence type="ECO:0000256" key="8">
    <source>
        <dbReference type="ARBA" id="ARBA00023136"/>
    </source>
</evidence>
<dbReference type="Gene3D" id="3.40.50.300">
    <property type="entry name" value="P-loop containing nucleotide triphosphate hydrolases"/>
    <property type="match status" value="1"/>
</dbReference>
<sequence>MKLDWDLSWNSKKIPDFTLCFEDTILVWIPCLVFFILSFCESLRTFFKKDREKTALPWAVKDLIKIILALILFVKRCPKKYVSFLSQITFNWFNELIFKGYRKPLTSEDMWYLDNHNTTDYIYTKFSKIWLQLTKKQIKSKILKENQKQFYMNIINPLLKCFWMQLLTVSAFKLISSCLAFISPIVLDRLITFMSPSNAEPQWRGLFYASLMFIAPLFESLFNSQYEYRVNVMAMRIRATLMSCIYKKSLKLSSFGRKDFTLGEIYIIDFILNATIILSSPFQITIAMILLWQQLGVATLAGLAFLVILMPFNGYMANKVRKYQMMQMQIKDHRVNILSEILNGIRVLKLYAWEQAFSDQVLKARDQEVNALNKMAVYESAITFMFLSSHMFMCLISFMAFVLISPNNILDANKAFVSLTLFNLMRLALGRSSELLSKGGQCLVSLNRINKFINAKEINENTVFKDKHETPLISIKNATFSWNKDIPPVLKNISLEVFEPKLVAVVGLVGAGKSSLLSALLGELEILEGKACVKGSVAYVPQEAWIQNKTLKENI</sequence>
<dbReference type="InterPro" id="IPR027417">
    <property type="entry name" value="P-loop_NTPase"/>
</dbReference>
<accession>A0A7R9KVU3</accession>
<dbReference type="SUPFAM" id="SSF52540">
    <property type="entry name" value="P-loop containing nucleoside triphosphate hydrolases"/>
    <property type="match status" value="1"/>
</dbReference>
<evidence type="ECO:0000256" key="9">
    <source>
        <dbReference type="SAM" id="Phobius"/>
    </source>
</evidence>
<keyword evidence="6" id="KW-0067">ATP-binding</keyword>
<evidence type="ECO:0000259" key="10">
    <source>
        <dbReference type="PROSITE" id="PS50929"/>
    </source>
</evidence>
<feature type="transmembrane region" description="Helical" evidence="9">
    <location>
        <begin position="25"/>
        <end position="43"/>
    </location>
</feature>
<keyword evidence="4" id="KW-0677">Repeat</keyword>
<feature type="transmembrane region" description="Helical" evidence="9">
    <location>
        <begin position="203"/>
        <end position="222"/>
    </location>
</feature>
<dbReference type="Pfam" id="PF00664">
    <property type="entry name" value="ABC_membrane"/>
    <property type="match status" value="1"/>
</dbReference>
<dbReference type="EMBL" id="OC862440">
    <property type="protein sequence ID" value="CAD7630232.1"/>
    <property type="molecule type" value="Genomic_DNA"/>
</dbReference>
<dbReference type="GO" id="GO:0016887">
    <property type="term" value="F:ATP hydrolysis activity"/>
    <property type="evidence" value="ECO:0007669"/>
    <property type="project" value="InterPro"/>
</dbReference>
<dbReference type="FunFam" id="1.20.1560.10:FF:000006">
    <property type="entry name" value="ATP-binding cassette, sub-family C (CFTR/MRP), member 9"/>
    <property type="match status" value="1"/>
</dbReference>
<dbReference type="GO" id="GO:0140359">
    <property type="term" value="F:ABC-type transporter activity"/>
    <property type="evidence" value="ECO:0007669"/>
    <property type="project" value="InterPro"/>
</dbReference>
<dbReference type="InterPro" id="IPR036640">
    <property type="entry name" value="ABC1_TM_sf"/>
</dbReference>
<feature type="transmembrane region" description="Helical" evidence="9">
    <location>
        <begin position="267"/>
        <end position="292"/>
    </location>
</feature>
<dbReference type="PANTHER" id="PTHR24223">
    <property type="entry name" value="ATP-BINDING CASSETTE SUB-FAMILY C"/>
    <property type="match status" value="1"/>
</dbReference>
<dbReference type="PROSITE" id="PS50929">
    <property type="entry name" value="ABC_TM1F"/>
    <property type="match status" value="1"/>
</dbReference>
<organism evidence="11">
    <name type="scientific">Medioppia subpectinata</name>
    <dbReference type="NCBI Taxonomy" id="1979941"/>
    <lineage>
        <taxon>Eukaryota</taxon>
        <taxon>Metazoa</taxon>
        <taxon>Ecdysozoa</taxon>
        <taxon>Arthropoda</taxon>
        <taxon>Chelicerata</taxon>
        <taxon>Arachnida</taxon>
        <taxon>Acari</taxon>
        <taxon>Acariformes</taxon>
        <taxon>Sarcoptiformes</taxon>
        <taxon>Oribatida</taxon>
        <taxon>Brachypylina</taxon>
        <taxon>Oppioidea</taxon>
        <taxon>Oppiidae</taxon>
        <taxon>Medioppia</taxon>
    </lineage>
</organism>
<feature type="non-terminal residue" evidence="11">
    <location>
        <position position="1"/>
    </location>
</feature>
<dbReference type="AlphaFoldDB" id="A0A7R9KVU3"/>
<feature type="transmembrane region" description="Helical" evidence="9">
    <location>
        <begin position="162"/>
        <end position="182"/>
    </location>
</feature>
<dbReference type="SUPFAM" id="SSF90123">
    <property type="entry name" value="ABC transporter transmembrane region"/>
    <property type="match status" value="1"/>
</dbReference>
<dbReference type="EMBL" id="CAJPIZ010007865">
    <property type="protein sequence ID" value="CAG2110662.1"/>
    <property type="molecule type" value="Genomic_DNA"/>
</dbReference>
<keyword evidence="5" id="KW-0547">Nucleotide-binding</keyword>
<keyword evidence="2" id="KW-0813">Transport</keyword>
<keyword evidence="7 9" id="KW-1133">Transmembrane helix</keyword>